<dbReference type="SUPFAM" id="SSF51445">
    <property type="entry name" value="(Trans)glycosidases"/>
    <property type="match status" value="1"/>
</dbReference>
<dbReference type="GO" id="GO:0004568">
    <property type="term" value="F:chitinase activity"/>
    <property type="evidence" value="ECO:0007669"/>
    <property type="project" value="TreeGrafter"/>
</dbReference>
<dbReference type="SMART" id="SM00636">
    <property type="entry name" value="Glyco_18"/>
    <property type="match status" value="1"/>
</dbReference>
<dbReference type="PROSITE" id="PS01095">
    <property type="entry name" value="GH18_1"/>
    <property type="match status" value="1"/>
</dbReference>
<evidence type="ECO:0000313" key="8">
    <source>
        <dbReference type="EnsemblMetazoa" id="CLYHEMP017489.1"/>
    </source>
</evidence>
<dbReference type="SUPFAM" id="SSF54556">
    <property type="entry name" value="Chitinase insertion domain"/>
    <property type="match status" value="1"/>
</dbReference>
<feature type="chain" id="PRO_5029504478" description="GH18 domain-containing protein" evidence="6">
    <location>
        <begin position="21"/>
        <end position="461"/>
    </location>
</feature>
<evidence type="ECO:0000256" key="1">
    <source>
        <dbReference type="ARBA" id="ARBA00022801"/>
    </source>
</evidence>
<dbReference type="InterPro" id="IPR029070">
    <property type="entry name" value="Chitinase_insertion_sf"/>
</dbReference>
<evidence type="ECO:0000256" key="6">
    <source>
        <dbReference type="SAM" id="SignalP"/>
    </source>
</evidence>
<dbReference type="EnsemblMetazoa" id="CLYHEMT017489.1">
    <property type="protein sequence ID" value="CLYHEMP017489.1"/>
    <property type="gene ID" value="CLYHEMG017489"/>
</dbReference>
<keyword evidence="9" id="KW-1185">Reference proteome</keyword>
<evidence type="ECO:0000256" key="3">
    <source>
        <dbReference type="ARBA" id="ARBA00023295"/>
    </source>
</evidence>
<protein>
    <recommendedName>
        <fullName evidence="7">GH18 domain-containing protein</fullName>
    </recommendedName>
</protein>
<dbReference type="GO" id="GO:0005975">
    <property type="term" value="P:carbohydrate metabolic process"/>
    <property type="evidence" value="ECO:0007669"/>
    <property type="project" value="InterPro"/>
</dbReference>
<sequence>MKILIIAFAIIFTIISFANAEYKRVCYYTNWAQYRNGVAYLPRDYEAGLCTHLIYSFGKVEMDQKTGFYRIKHIEWNDVSMGYAAITKWKTEDTKLKVLLAIGGWNHASKGFTEMVSTRDHRREFIRTTVEFLLKYNFDGLDLDWEYPAQRGSPDGDKQRFTLLCRELKQALAPRGLLLTAAVAAGQSSAGKSYEIFEISQSLDFINLMAYDLHGAWESTTGHHTDANPNYPDGKLGVVNSVKYWLSSGMDPEKLIFGLAAYGRTFTLKDKCKAGLNALDADNKGGNPGSFTRENGFLAYFEICTLKWTSKTCTKNSQSFAPYGSVDNFWVAYDDQESVAFKINHIVKKYGLGGIMFWALDLDDFNGKFCGQGKYPFIKAANSLLKSSSMFHFESCVDKTACSGPSSGTCQMPEISQRSNCKQNPNGLFGTPKYKEISSYCRHQCARDPKCCKQLCCCEEA</sequence>
<keyword evidence="1 4" id="KW-0378">Hydrolase</keyword>
<dbReference type="PANTHER" id="PTHR11177">
    <property type="entry name" value="CHITINASE"/>
    <property type="match status" value="1"/>
</dbReference>
<evidence type="ECO:0000256" key="4">
    <source>
        <dbReference type="RuleBase" id="RU000489"/>
    </source>
</evidence>
<organism evidence="8 9">
    <name type="scientific">Clytia hemisphaerica</name>
    <dbReference type="NCBI Taxonomy" id="252671"/>
    <lineage>
        <taxon>Eukaryota</taxon>
        <taxon>Metazoa</taxon>
        <taxon>Cnidaria</taxon>
        <taxon>Hydrozoa</taxon>
        <taxon>Hydroidolina</taxon>
        <taxon>Leptothecata</taxon>
        <taxon>Obeliida</taxon>
        <taxon>Clytiidae</taxon>
        <taxon>Clytia</taxon>
    </lineage>
</organism>
<dbReference type="FunFam" id="3.10.50.10:FF:000001">
    <property type="entry name" value="Chitinase 3-like 1"/>
    <property type="match status" value="1"/>
</dbReference>
<dbReference type="PROSITE" id="PS51910">
    <property type="entry name" value="GH18_2"/>
    <property type="match status" value="1"/>
</dbReference>
<dbReference type="GO" id="GO:0008061">
    <property type="term" value="F:chitin binding"/>
    <property type="evidence" value="ECO:0007669"/>
    <property type="project" value="InterPro"/>
</dbReference>
<dbReference type="InterPro" id="IPR001223">
    <property type="entry name" value="Glyco_hydro18_cat"/>
</dbReference>
<name>A0A7M5X473_9CNID</name>
<dbReference type="InterPro" id="IPR001579">
    <property type="entry name" value="Glyco_hydro_18_chit_AS"/>
</dbReference>
<dbReference type="OrthoDB" id="6021722at2759"/>
<dbReference type="InterPro" id="IPR017853">
    <property type="entry name" value="GH"/>
</dbReference>
<evidence type="ECO:0000256" key="2">
    <source>
        <dbReference type="ARBA" id="ARBA00023157"/>
    </source>
</evidence>
<dbReference type="GO" id="GO:0005576">
    <property type="term" value="C:extracellular region"/>
    <property type="evidence" value="ECO:0007669"/>
    <property type="project" value="TreeGrafter"/>
</dbReference>
<proteinExistence type="inferred from homology"/>
<keyword evidence="6" id="KW-0732">Signal</keyword>
<dbReference type="Pfam" id="PF00704">
    <property type="entry name" value="Glyco_hydro_18"/>
    <property type="match status" value="1"/>
</dbReference>
<keyword evidence="2" id="KW-1015">Disulfide bond</keyword>
<evidence type="ECO:0000313" key="9">
    <source>
        <dbReference type="Proteomes" id="UP000594262"/>
    </source>
</evidence>
<dbReference type="InterPro" id="IPR011583">
    <property type="entry name" value="Chitinase_II/V-like_cat"/>
</dbReference>
<accession>A0A7M5X473</accession>
<comment type="similarity">
    <text evidence="5">Belongs to the glycosyl hydrolase 18 family.</text>
</comment>
<feature type="signal peptide" evidence="6">
    <location>
        <begin position="1"/>
        <end position="20"/>
    </location>
</feature>
<dbReference type="Gene3D" id="3.10.50.10">
    <property type="match status" value="1"/>
</dbReference>
<evidence type="ECO:0000259" key="7">
    <source>
        <dbReference type="PROSITE" id="PS51910"/>
    </source>
</evidence>
<reference evidence="8" key="1">
    <citation type="submission" date="2021-01" db="UniProtKB">
        <authorList>
            <consortium name="EnsemblMetazoa"/>
        </authorList>
    </citation>
    <scope>IDENTIFICATION</scope>
</reference>
<dbReference type="PANTHER" id="PTHR11177:SF317">
    <property type="entry name" value="CHITINASE 12-RELATED"/>
    <property type="match status" value="1"/>
</dbReference>
<keyword evidence="3 4" id="KW-0326">Glycosidase</keyword>
<dbReference type="Proteomes" id="UP000594262">
    <property type="component" value="Unplaced"/>
</dbReference>
<dbReference type="GO" id="GO:0006032">
    <property type="term" value="P:chitin catabolic process"/>
    <property type="evidence" value="ECO:0007669"/>
    <property type="project" value="TreeGrafter"/>
</dbReference>
<evidence type="ECO:0000256" key="5">
    <source>
        <dbReference type="RuleBase" id="RU004453"/>
    </source>
</evidence>
<dbReference type="Gene3D" id="3.20.20.80">
    <property type="entry name" value="Glycosidases"/>
    <property type="match status" value="1"/>
</dbReference>
<dbReference type="AlphaFoldDB" id="A0A7M5X473"/>
<feature type="domain" description="GH18" evidence="7">
    <location>
        <begin position="22"/>
        <end position="388"/>
    </location>
</feature>
<dbReference type="InterPro" id="IPR050314">
    <property type="entry name" value="Glycosyl_Hydrlase_18"/>
</dbReference>